<evidence type="ECO:0000313" key="2">
    <source>
        <dbReference type="EMBL" id="SDP66264.1"/>
    </source>
</evidence>
<keyword evidence="3" id="KW-1185">Reference proteome</keyword>
<dbReference type="GeneID" id="65311561"/>
<dbReference type="EMBL" id="JACKWY010000004">
    <property type="protein sequence ID" value="MBB6714967.1"/>
    <property type="molecule type" value="Genomic_DNA"/>
</dbReference>
<gene>
    <name evidence="1" type="ORF">H7E68_09530</name>
    <name evidence="2" type="ORF">SAMN04488529_11126</name>
</gene>
<reference evidence="2 3" key="1">
    <citation type="submission" date="2016-10" db="EMBL/GenBank/DDBJ databases">
        <authorList>
            <person name="de Groot N.N."/>
        </authorList>
    </citation>
    <scope>NUCLEOTIDE SEQUENCE [LARGE SCALE GENOMIC DNA]</scope>
    <source>
        <strain evidence="2 3">DSM 12272</strain>
    </source>
</reference>
<reference evidence="1 4" key="2">
    <citation type="submission" date="2020-08" db="EMBL/GenBank/DDBJ databases">
        <title>Clostridia isolated from Swiss meat.</title>
        <authorList>
            <person name="Wambui J."/>
            <person name="Stevens M.J.A."/>
            <person name="Stephan R."/>
        </authorList>
    </citation>
    <scope>NUCLEOTIDE SEQUENCE [LARGE SCALE GENOMIC DNA]</scope>
    <source>
        <strain evidence="1 4">CM001</strain>
    </source>
</reference>
<dbReference type="RefSeq" id="WP_089971534.1">
    <property type="nucleotide sequence ID" value="NZ_CP071376.1"/>
</dbReference>
<evidence type="ECO:0000313" key="3">
    <source>
        <dbReference type="Proteomes" id="UP000198597"/>
    </source>
</evidence>
<dbReference type="Proteomes" id="UP000198597">
    <property type="component" value="Unassembled WGS sequence"/>
</dbReference>
<evidence type="ECO:0000313" key="1">
    <source>
        <dbReference type="EMBL" id="MBB6714967.1"/>
    </source>
</evidence>
<name>A0A1H0UJB5_9CLOT</name>
<organism evidence="2 3">
    <name type="scientific">Clostridium gasigenes</name>
    <dbReference type="NCBI Taxonomy" id="94869"/>
    <lineage>
        <taxon>Bacteria</taxon>
        <taxon>Bacillati</taxon>
        <taxon>Bacillota</taxon>
        <taxon>Clostridia</taxon>
        <taxon>Eubacteriales</taxon>
        <taxon>Clostridiaceae</taxon>
        <taxon>Clostridium</taxon>
    </lineage>
</organism>
<protein>
    <submittedName>
        <fullName evidence="1">FeoB-associated Cys-rich membrane protein</fullName>
    </submittedName>
    <submittedName>
        <fullName evidence="2">Virus attachment protein p12 family protein</fullName>
    </submittedName>
</protein>
<sequence length="46" mass="4881">MLATIILAITILGLMSLVVVRQFKRTKNGKSSCAGCPSAGTCNRKK</sequence>
<proteinExistence type="predicted"/>
<accession>A0A1H0UJB5</accession>
<dbReference type="Pfam" id="PF12669">
    <property type="entry name" value="FeoB_associated"/>
    <property type="match status" value="1"/>
</dbReference>
<dbReference type="AlphaFoldDB" id="A0A1H0UJB5"/>
<dbReference type="Proteomes" id="UP000585258">
    <property type="component" value="Unassembled WGS sequence"/>
</dbReference>
<evidence type="ECO:0000313" key="4">
    <source>
        <dbReference type="Proteomes" id="UP000585258"/>
    </source>
</evidence>
<dbReference type="EMBL" id="FNJM01000011">
    <property type="protein sequence ID" value="SDP66264.1"/>
    <property type="molecule type" value="Genomic_DNA"/>
</dbReference>